<keyword evidence="2" id="KW-1185">Reference proteome</keyword>
<accession>A0A1A6GED8</accession>
<reference evidence="1 2" key="1">
    <citation type="submission" date="2016-06" db="EMBL/GenBank/DDBJ databases">
        <title>The Draft Genome Sequence and Annotation of the Desert Woodrat Neotoma lepida.</title>
        <authorList>
            <person name="Campbell M."/>
            <person name="Oakeson K.F."/>
            <person name="Yandell M."/>
            <person name="Halpert J.R."/>
            <person name="Dearing D."/>
        </authorList>
    </citation>
    <scope>NUCLEOTIDE SEQUENCE [LARGE SCALE GENOMIC DNA]</scope>
    <source>
        <strain evidence="1">417</strain>
        <tissue evidence="1">Liver</tissue>
    </source>
</reference>
<gene>
    <name evidence="1" type="ORF">A6R68_07245</name>
</gene>
<evidence type="ECO:0000313" key="1">
    <source>
        <dbReference type="EMBL" id="OBS64219.1"/>
    </source>
</evidence>
<dbReference type="Proteomes" id="UP000092124">
    <property type="component" value="Unassembled WGS sequence"/>
</dbReference>
<protein>
    <submittedName>
        <fullName evidence="1">Uncharacterized protein</fullName>
    </submittedName>
</protein>
<name>A0A1A6GED8_NEOLE</name>
<sequence>MQSSQTILPLNYTWQSRDCLLHPTLTTLGHHWTPTSNSSDSNIHPYHVYVSPNTGQEFSYSSRGGFYDADEFYPHGSTPNCKIDSSGSTYS</sequence>
<comment type="caution">
    <text evidence="1">The sequence shown here is derived from an EMBL/GenBank/DDBJ whole genome shotgun (WGS) entry which is preliminary data.</text>
</comment>
<evidence type="ECO:0000313" key="2">
    <source>
        <dbReference type="Proteomes" id="UP000092124"/>
    </source>
</evidence>
<organism evidence="1 2">
    <name type="scientific">Neotoma lepida</name>
    <name type="common">Desert woodrat</name>
    <dbReference type="NCBI Taxonomy" id="56216"/>
    <lineage>
        <taxon>Eukaryota</taxon>
        <taxon>Metazoa</taxon>
        <taxon>Chordata</taxon>
        <taxon>Craniata</taxon>
        <taxon>Vertebrata</taxon>
        <taxon>Euteleostomi</taxon>
        <taxon>Mammalia</taxon>
        <taxon>Eutheria</taxon>
        <taxon>Euarchontoglires</taxon>
        <taxon>Glires</taxon>
        <taxon>Rodentia</taxon>
        <taxon>Myomorpha</taxon>
        <taxon>Muroidea</taxon>
        <taxon>Cricetidae</taxon>
        <taxon>Neotominae</taxon>
        <taxon>Neotoma</taxon>
    </lineage>
</organism>
<proteinExistence type="predicted"/>
<dbReference type="EMBL" id="LZPO01097286">
    <property type="protein sequence ID" value="OBS64219.1"/>
    <property type="molecule type" value="Genomic_DNA"/>
</dbReference>
<dbReference type="AlphaFoldDB" id="A0A1A6GED8"/>
<dbReference type="STRING" id="56216.A0A1A6GED8"/>